<protein>
    <submittedName>
        <fullName evidence="1">Uncharacterized protein</fullName>
    </submittedName>
</protein>
<dbReference type="Proteomes" id="UP000011885">
    <property type="component" value="Unassembled WGS sequence"/>
</dbReference>
<organism evidence="1 2">
    <name type="scientific">Rhodopirellula sallentina SM41</name>
    <dbReference type="NCBI Taxonomy" id="1263870"/>
    <lineage>
        <taxon>Bacteria</taxon>
        <taxon>Pseudomonadati</taxon>
        <taxon>Planctomycetota</taxon>
        <taxon>Planctomycetia</taxon>
        <taxon>Pirellulales</taxon>
        <taxon>Pirellulaceae</taxon>
        <taxon>Rhodopirellula</taxon>
    </lineage>
</organism>
<reference evidence="1 2" key="1">
    <citation type="journal article" date="2013" name="Mar. Genomics">
        <title>Expression of sulfatases in Rhodopirellula baltica and the diversity of sulfatases in the genus Rhodopirellula.</title>
        <authorList>
            <person name="Wegner C.E."/>
            <person name="Richter-Heitmann T."/>
            <person name="Klindworth A."/>
            <person name="Klockow C."/>
            <person name="Richter M."/>
            <person name="Achstetter T."/>
            <person name="Glockner F.O."/>
            <person name="Harder J."/>
        </authorList>
    </citation>
    <scope>NUCLEOTIDE SEQUENCE [LARGE SCALE GENOMIC DNA]</scope>
    <source>
        <strain evidence="1 2">SM41</strain>
    </source>
</reference>
<proteinExistence type="predicted"/>
<dbReference type="EMBL" id="ANOH01000289">
    <property type="protein sequence ID" value="EMI54209.1"/>
    <property type="molecule type" value="Genomic_DNA"/>
</dbReference>
<comment type="caution">
    <text evidence="1">The sequence shown here is derived from an EMBL/GenBank/DDBJ whole genome shotgun (WGS) entry which is preliminary data.</text>
</comment>
<gene>
    <name evidence="1" type="ORF">RSSM_04361</name>
</gene>
<accession>M5TYX2</accession>
<name>M5TYX2_9BACT</name>
<keyword evidence="2" id="KW-1185">Reference proteome</keyword>
<evidence type="ECO:0000313" key="1">
    <source>
        <dbReference type="EMBL" id="EMI54209.1"/>
    </source>
</evidence>
<sequence>MRSLGRKLIRRRFALLFCPRWGFEVSRVPKETADACLDASTVSLNWMDISRSA</sequence>
<dbReference type="AlphaFoldDB" id="M5TYX2"/>
<evidence type="ECO:0000313" key="2">
    <source>
        <dbReference type="Proteomes" id="UP000011885"/>
    </source>
</evidence>
<dbReference type="PATRIC" id="fig|1263870.3.peg.4609"/>